<dbReference type="RefSeq" id="WP_249512294.1">
    <property type="nucleotide sequence ID" value="NZ_CP093365.1"/>
</dbReference>
<dbReference type="SUPFAM" id="SSF103473">
    <property type="entry name" value="MFS general substrate transporter"/>
    <property type="match status" value="1"/>
</dbReference>
<feature type="transmembrane region" description="Helical" evidence="7">
    <location>
        <begin position="295"/>
        <end position="312"/>
    </location>
</feature>
<keyword evidence="6 7" id="KW-0472">Membrane</keyword>
<evidence type="ECO:0000313" key="9">
    <source>
        <dbReference type="Proteomes" id="UP000831947"/>
    </source>
</evidence>
<evidence type="ECO:0000256" key="3">
    <source>
        <dbReference type="ARBA" id="ARBA00022475"/>
    </source>
</evidence>
<evidence type="ECO:0000256" key="1">
    <source>
        <dbReference type="ARBA" id="ARBA00004651"/>
    </source>
</evidence>
<evidence type="ECO:0000256" key="2">
    <source>
        <dbReference type="ARBA" id="ARBA00022448"/>
    </source>
</evidence>
<feature type="transmembrane region" description="Helical" evidence="7">
    <location>
        <begin position="230"/>
        <end position="251"/>
    </location>
</feature>
<keyword evidence="3" id="KW-1003">Cell membrane</keyword>
<accession>A0ABY4PCR4</accession>
<name>A0ABY4PCR4_9LACO</name>
<feature type="transmembrane region" description="Helical" evidence="7">
    <location>
        <begin position="263"/>
        <end position="283"/>
    </location>
</feature>
<evidence type="ECO:0000256" key="4">
    <source>
        <dbReference type="ARBA" id="ARBA00022692"/>
    </source>
</evidence>
<reference evidence="8 9" key="1">
    <citation type="journal article" date="2022" name="Int. J. Syst. Evol. Microbiol.">
        <title>Apilactobacillus apisilvae sp. nov., Nicolia spurrieriana gen. nov. sp. nov., Bombilactobacillus folatiphilus sp. nov. and Bombilactobacillus thymidiniphilus sp. nov., four new lactic acid bacterial isolates from stingless bees Tetragonula carbonaria and Austroplebeia australis.</title>
        <authorList>
            <person name="Oliphant S.A."/>
            <person name="Watson-Haigh N.S."/>
            <person name="Sumby K.M."/>
            <person name="Gardner J."/>
            <person name="Groom S."/>
            <person name="Jiranek V."/>
        </authorList>
    </citation>
    <scope>NUCLEOTIDE SEQUENCE [LARGE SCALE GENOMIC DNA]</scope>
    <source>
        <strain evidence="8 9">SG4_A1</strain>
    </source>
</reference>
<keyword evidence="4 7" id="KW-0812">Transmembrane</keyword>
<dbReference type="InterPro" id="IPR036259">
    <property type="entry name" value="MFS_trans_sf"/>
</dbReference>
<sequence length="403" mass="44461">MLNFLRRNLSFTKLASINLFSKLGDRLFYTAMLTIATTLPQSQLAITIVSVSETLPIIASFLLGTLADQKAKKLRALSQNSLLRALLYCVIAILAGYHHTLRLLLIMAGLNFLSDLLGNYSSSLIIPFTKSLIKDADLTQAQGLLSLTNQLINVLATLAGSLLLAIWQPNYLAFLNASIFLLVSFSYHAIQTQLQHVEQQMPLHHPENMAQATGNNFHLLLQKKDITRNLLQLAFINGFFGGLTPIFVMFLKNNRNLPLLSQPIKIALLSVITTIFMVIGNSYSIKIFTQQSIQFLATIADLFMMLAAWGLLRNNLYLVLINVAGSAFLLGIISPRFSAQIIRTFPGNNLGGIVTIANALLTLTPPLTSMIFPLISGYSLTLSYWSFGIYGLLALLLQVKKVS</sequence>
<dbReference type="InterPro" id="IPR011701">
    <property type="entry name" value="MFS"/>
</dbReference>
<feature type="transmembrane region" description="Helical" evidence="7">
    <location>
        <begin position="382"/>
        <end position="399"/>
    </location>
</feature>
<keyword evidence="5 7" id="KW-1133">Transmembrane helix</keyword>
<keyword evidence="9" id="KW-1185">Reference proteome</keyword>
<dbReference type="Proteomes" id="UP000831947">
    <property type="component" value="Chromosome"/>
</dbReference>
<organism evidence="8 9">
    <name type="scientific">Bombilactobacillus thymidiniphilus</name>
    <dbReference type="NCBI Taxonomy" id="2923363"/>
    <lineage>
        <taxon>Bacteria</taxon>
        <taxon>Bacillati</taxon>
        <taxon>Bacillota</taxon>
        <taxon>Bacilli</taxon>
        <taxon>Lactobacillales</taxon>
        <taxon>Lactobacillaceae</taxon>
        <taxon>Bombilactobacillus</taxon>
    </lineage>
</organism>
<feature type="transmembrane region" description="Helical" evidence="7">
    <location>
        <begin position="318"/>
        <end position="338"/>
    </location>
</feature>
<feature type="transmembrane region" description="Helical" evidence="7">
    <location>
        <begin position="85"/>
        <end position="110"/>
    </location>
</feature>
<feature type="transmembrane region" description="Helical" evidence="7">
    <location>
        <begin position="44"/>
        <end position="64"/>
    </location>
</feature>
<feature type="transmembrane region" description="Helical" evidence="7">
    <location>
        <begin position="173"/>
        <end position="190"/>
    </location>
</feature>
<feature type="transmembrane region" description="Helical" evidence="7">
    <location>
        <begin position="350"/>
        <end position="376"/>
    </location>
</feature>
<evidence type="ECO:0000313" key="8">
    <source>
        <dbReference type="EMBL" id="UQS83067.1"/>
    </source>
</evidence>
<evidence type="ECO:0000256" key="7">
    <source>
        <dbReference type="SAM" id="Phobius"/>
    </source>
</evidence>
<protein>
    <submittedName>
        <fullName evidence="8">MFS transporter</fullName>
    </submittedName>
</protein>
<dbReference type="Gene3D" id="1.20.1250.20">
    <property type="entry name" value="MFS general substrate transporter like domains"/>
    <property type="match status" value="1"/>
</dbReference>
<evidence type="ECO:0000256" key="6">
    <source>
        <dbReference type="ARBA" id="ARBA00023136"/>
    </source>
</evidence>
<evidence type="ECO:0000256" key="5">
    <source>
        <dbReference type="ARBA" id="ARBA00022989"/>
    </source>
</evidence>
<comment type="subcellular location">
    <subcellularLocation>
        <location evidence="1">Cell membrane</location>
        <topology evidence="1">Multi-pass membrane protein</topology>
    </subcellularLocation>
</comment>
<keyword evidence="2" id="KW-0813">Transport</keyword>
<dbReference type="Pfam" id="PF07690">
    <property type="entry name" value="MFS_1"/>
    <property type="match status" value="1"/>
</dbReference>
<proteinExistence type="predicted"/>
<gene>
    <name evidence="8" type="ORF">MOO47_04585</name>
</gene>
<dbReference type="PANTHER" id="PTHR43266">
    <property type="entry name" value="MACROLIDE-EFFLUX PROTEIN"/>
    <property type="match status" value="1"/>
</dbReference>
<dbReference type="EMBL" id="CP093365">
    <property type="protein sequence ID" value="UQS83067.1"/>
    <property type="molecule type" value="Genomic_DNA"/>
</dbReference>
<dbReference type="PANTHER" id="PTHR43266:SF2">
    <property type="entry name" value="MAJOR FACILITATOR SUPERFAMILY (MFS) PROFILE DOMAIN-CONTAINING PROTEIN"/>
    <property type="match status" value="1"/>
</dbReference>